<dbReference type="AlphaFoldDB" id="A0AAV3NWP1"/>
<comment type="caution">
    <text evidence="1">The sequence shown here is derived from an EMBL/GenBank/DDBJ whole genome shotgun (WGS) entry which is preliminary data.</text>
</comment>
<sequence>MRILSIFLEDLCCSADSLHPIWHSLVYRSGFSSSSLALASLSHEDSLHLCGGLLLRSEFSSSSLVLVSLMRTFLEKIFPQYFSPSESESMVSARK</sequence>
<keyword evidence="2" id="KW-1185">Reference proteome</keyword>
<gene>
    <name evidence="1" type="ORF">LIER_03929</name>
</gene>
<proteinExistence type="predicted"/>
<accession>A0AAV3NWP1</accession>
<evidence type="ECO:0000313" key="2">
    <source>
        <dbReference type="Proteomes" id="UP001454036"/>
    </source>
</evidence>
<reference evidence="1 2" key="1">
    <citation type="submission" date="2024-01" db="EMBL/GenBank/DDBJ databases">
        <title>The complete chloroplast genome sequence of Lithospermum erythrorhizon: insights into the phylogenetic relationship among Boraginaceae species and the maternal lineages of purple gromwells.</title>
        <authorList>
            <person name="Okada T."/>
            <person name="Watanabe K."/>
        </authorList>
    </citation>
    <scope>NUCLEOTIDE SEQUENCE [LARGE SCALE GENOMIC DNA]</scope>
</reference>
<organism evidence="1 2">
    <name type="scientific">Lithospermum erythrorhizon</name>
    <name type="common">Purple gromwell</name>
    <name type="synonym">Lithospermum officinale var. erythrorhizon</name>
    <dbReference type="NCBI Taxonomy" id="34254"/>
    <lineage>
        <taxon>Eukaryota</taxon>
        <taxon>Viridiplantae</taxon>
        <taxon>Streptophyta</taxon>
        <taxon>Embryophyta</taxon>
        <taxon>Tracheophyta</taxon>
        <taxon>Spermatophyta</taxon>
        <taxon>Magnoliopsida</taxon>
        <taxon>eudicotyledons</taxon>
        <taxon>Gunneridae</taxon>
        <taxon>Pentapetalae</taxon>
        <taxon>asterids</taxon>
        <taxon>lamiids</taxon>
        <taxon>Boraginales</taxon>
        <taxon>Boraginaceae</taxon>
        <taxon>Boraginoideae</taxon>
        <taxon>Lithospermeae</taxon>
        <taxon>Lithospermum</taxon>
    </lineage>
</organism>
<protein>
    <submittedName>
        <fullName evidence="1">Uncharacterized protein</fullName>
    </submittedName>
</protein>
<evidence type="ECO:0000313" key="1">
    <source>
        <dbReference type="EMBL" id="GAA0143186.1"/>
    </source>
</evidence>
<dbReference type="Proteomes" id="UP001454036">
    <property type="component" value="Unassembled WGS sequence"/>
</dbReference>
<dbReference type="EMBL" id="BAABME010000486">
    <property type="protein sequence ID" value="GAA0143186.1"/>
    <property type="molecule type" value="Genomic_DNA"/>
</dbReference>
<name>A0AAV3NWP1_LITER</name>